<dbReference type="PANTHER" id="PTHR31776">
    <property type="entry name" value="ALPHA-L-ARABINOFURANOSIDASE 1"/>
    <property type="match status" value="1"/>
</dbReference>
<dbReference type="KEGG" id="amuc:Pan181_34280"/>
<dbReference type="InterPro" id="IPR017853">
    <property type="entry name" value="GH"/>
</dbReference>
<keyword evidence="6" id="KW-0325">Glycoprotein</keyword>
<feature type="domain" description="Alpha-L-arabinofuranosidase C-terminal" evidence="9">
    <location>
        <begin position="458"/>
        <end position="820"/>
    </location>
</feature>
<reference evidence="10 11" key="1">
    <citation type="submission" date="2019-02" db="EMBL/GenBank/DDBJ databases">
        <title>Deep-cultivation of Planctomycetes and their phenomic and genomic characterization uncovers novel biology.</title>
        <authorList>
            <person name="Wiegand S."/>
            <person name="Jogler M."/>
            <person name="Boedeker C."/>
            <person name="Pinto D."/>
            <person name="Vollmers J."/>
            <person name="Rivas-Marin E."/>
            <person name="Kohn T."/>
            <person name="Peeters S.H."/>
            <person name="Heuer A."/>
            <person name="Rast P."/>
            <person name="Oberbeckmann S."/>
            <person name="Bunk B."/>
            <person name="Jeske O."/>
            <person name="Meyerdierks A."/>
            <person name="Storesund J.E."/>
            <person name="Kallscheuer N."/>
            <person name="Luecker S."/>
            <person name="Lage O.M."/>
            <person name="Pohl T."/>
            <person name="Merkel B.J."/>
            <person name="Hornburger P."/>
            <person name="Mueller R.-W."/>
            <person name="Bruemmer F."/>
            <person name="Labrenz M."/>
            <person name="Spormann A.M."/>
            <person name="Op den Camp H."/>
            <person name="Overmann J."/>
            <person name="Amann R."/>
            <person name="Jetten M.S.M."/>
            <person name="Mascher T."/>
            <person name="Medema M.H."/>
            <person name="Devos D.P."/>
            <person name="Kaster A.-K."/>
            <person name="Ovreas L."/>
            <person name="Rohde M."/>
            <person name="Galperin M.Y."/>
            <person name="Jogler C."/>
        </authorList>
    </citation>
    <scope>NUCLEOTIDE SEQUENCE [LARGE SCALE GENOMIC DNA]</scope>
    <source>
        <strain evidence="10 11">Pan181</strain>
    </source>
</reference>
<feature type="region of interest" description="Disordered" evidence="7">
    <location>
        <begin position="787"/>
        <end position="811"/>
    </location>
</feature>
<comment type="similarity">
    <text evidence="2">Belongs to the glycosyl hydrolase 51 family.</text>
</comment>
<evidence type="ECO:0000313" key="11">
    <source>
        <dbReference type="Proteomes" id="UP000315750"/>
    </source>
</evidence>
<dbReference type="SUPFAM" id="SSF51445">
    <property type="entry name" value="(Trans)glycosidases"/>
    <property type="match status" value="1"/>
</dbReference>
<dbReference type="SUPFAM" id="SSF49899">
    <property type="entry name" value="Concanavalin A-like lectins/glucanases"/>
    <property type="match status" value="1"/>
</dbReference>
<evidence type="ECO:0000256" key="1">
    <source>
        <dbReference type="ARBA" id="ARBA00001462"/>
    </source>
</evidence>
<dbReference type="SMART" id="SM00813">
    <property type="entry name" value="Alpha-L-AF_C"/>
    <property type="match status" value="1"/>
</dbReference>
<dbReference type="InterPro" id="IPR051563">
    <property type="entry name" value="Glycosyl_Hydrolase_51"/>
</dbReference>
<evidence type="ECO:0000256" key="3">
    <source>
        <dbReference type="ARBA" id="ARBA00012670"/>
    </source>
</evidence>
<dbReference type="Pfam" id="PF22848">
    <property type="entry name" value="ASD1_dom"/>
    <property type="match status" value="1"/>
</dbReference>
<dbReference type="EMBL" id="CP036278">
    <property type="protein sequence ID" value="QDU57214.1"/>
    <property type="molecule type" value="Genomic_DNA"/>
</dbReference>
<evidence type="ECO:0000256" key="6">
    <source>
        <dbReference type="ARBA" id="ARBA00023180"/>
    </source>
</evidence>
<dbReference type="InterPro" id="IPR055235">
    <property type="entry name" value="ASD1_cat"/>
</dbReference>
<dbReference type="GO" id="GO:0046373">
    <property type="term" value="P:L-arabinose metabolic process"/>
    <property type="evidence" value="ECO:0007669"/>
    <property type="project" value="InterPro"/>
</dbReference>
<keyword evidence="4 8" id="KW-0732">Signal</keyword>
<gene>
    <name evidence="10" type="ORF">Pan181_34280</name>
</gene>
<evidence type="ECO:0000259" key="9">
    <source>
        <dbReference type="SMART" id="SM00813"/>
    </source>
</evidence>
<keyword evidence="5 10" id="KW-0378">Hydrolase</keyword>
<dbReference type="Gene3D" id="2.60.40.1180">
    <property type="entry name" value="Golgi alpha-mannosidase II"/>
    <property type="match status" value="1"/>
</dbReference>
<dbReference type="InterPro" id="IPR013320">
    <property type="entry name" value="ConA-like_dom_sf"/>
</dbReference>
<proteinExistence type="inferred from homology"/>
<evidence type="ECO:0000256" key="5">
    <source>
        <dbReference type="ARBA" id="ARBA00022801"/>
    </source>
</evidence>
<dbReference type="InterPro" id="IPR010720">
    <property type="entry name" value="Alpha-L-AF_C"/>
</dbReference>
<comment type="catalytic activity">
    <reaction evidence="1">
        <text>Hydrolysis of terminal non-reducing alpha-L-arabinofuranoside residues in alpha-L-arabinosides.</text>
        <dbReference type="EC" id="3.2.1.55"/>
    </reaction>
</comment>
<evidence type="ECO:0000256" key="4">
    <source>
        <dbReference type="ARBA" id="ARBA00022729"/>
    </source>
</evidence>
<dbReference type="OrthoDB" id="9758333at2"/>
<dbReference type="Gene3D" id="3.20.20.80">
    <property type="entry name" value="Glycosidases"/>
    <property type="match status" value="1"/>
</dbReference>
<evidence type="ECO:0000313" key="10">
    <source>
        <dbReference type="EMBL" id="QDU57214.1"/>
    </source>
</evidence>
<name>A0A518AR64_9BACT</name>
<feature type="signal peptide" evidence="8">
    <location>
        <begin position="1"/>
        <end position="22"/>
    </location>
</feature>
<dbReference type="AlphaFoldDB" id="A0A518AR64"/>
<organism evidence="10 11">
    <name type="scientific">Aeoliella mucimassa</name>
    <dbReference type="NCBI Taxonomy" id="2527972"/>
    <lineage>
        <taxon>Bacteria</taxon>
        <taxon>Pseudomonadati</taxon>
        <taxon>Planctomycetota</taxon>
        <taxon>Planctomycetia</taxon>
        <taxon>Pirellulales</taxon>
        <taxon>Lacipirellulaceae</taxon>
        <taxon>Aeoliella</taxon>
    </lineage>
</organism>
<dbReference type="GO" id="GO:0046556">
    <property type="term" value="F:alpha-L-arabinofuranosidase activity"/>
    <property type="evidence" value="ECO:0007669"/>
    <property type="project" value="UniProtKB-EC"/>
</dbReference>
<dbReference type="InterPro" id="IPR013780">
    <property type="entry name" value="Glyco_hydro_b"/>
</dbReference>
<evidence type="ECO:0000256" key="8">
    <source>
        <dbReference type="SAM" id="SignalP"/>
    </source>
</evidence>
<dbReference type="SUPFAM" id="SSF49785">
    <property type="entry name" value="Galactose-binding domain-like"/>
    <property type="match status" value="1"/>
</dbReference>
<dbReference type="SUPFAM" id="SSF51011">
    <property type="entry name" value="Glycosyl hydrolase domain"/>
    <property type="match status" value="1"/>
</dbReference>
<keyword evidence="10" id="KW-0326">Glycosidase</keyword>
<dbReference type="InterPro" id="IPR008979">
    <property type="entry name" value="Galactose-bd-like_sf"/>
</dbReference>
<dbReference type="PANTHER" id="PTHR31776:SF0">
    <property type="entry name" value="ALPHA-L-ARABINOFURANOSIDASE 1"/>
    <property type="match status" value="1"/>
</dbReference>
<dbReference type="Gene3D" id="2.60.120.260">
    <property type="entry name" value="Galactose-binding domain-like"/>
    <property type="match status" value="1"/>
</dbReference>
<keyword evidence="11" id="KW-1185">Reference proteome</keyword>
<protein>
    <recommendedName>
        <fullName evidence="3">non-reducing end alpha-L-arabinofuranosidase</fullName>
        <ecNumber evidence="3">3.2.1.55</ecNumber>
    </recommendedName>
</protein>
<evidence type="ECO:0000256" key="7">
    <source>
        <dbReference type="SAM" id="MobiDB-lite"/>
    </source>
</evidence>
<accession>A0A518AR64</accession>
<evidence type="ECO:0000256" key="2">
    <source>
        <dbReference type="ARBA" id="ARBA00007186"/>
    </source>
</evidence>
<feature type="chain" id="PRO_5021984502" description="non-reducing end alpha-L-arabinofuranosidase" evidence="8">
    <location>
        <begin position="23"/>
        <end position="829"/>
    </location>
</feature>
<sequence length="829" mass="92192" precursor="true">MQSLAMRYWAFLSVLLATSSWAADATVTVDCESAGHEISPQLVGVFFEDINFGADGGFSAEQVINGSMEIPKSLLGWTRVGEGVEVQASTDAGIKSANPTFLRLTSDDSSQTGGVENNGYRGIGLHQGETYRFTAQARSTAGAEIPLVVRLVGDDDQVLAEQTCAIRGSAWQPIELMLTPSKTDANASLQLLMRNKGLVDLDLVSLCTTDTWKGHPHGLRKDLVQLLADMKPAFFRFPGGCIVEGSELKYRYQWKSTIGPRDERRLIVNRWNTEFAHRPAPDYYQSFDVGFFEYFQLAEDIGAEPMPIINCGMACQFNSGELVPLDQLEPYIQDALDLIEFANGPVTSEWGGRRAAMGHPEPFNLRLLGVGNEQWGPEYFERYRRFATVLEARHPEVELISTSGPFPAGERFDYAWPILRELKVPIVDEHCYASPDWFMREATRYDNYDRSGPKVFMGEYASQSVQLVSPLNRNTLRCALAEAAFLTGIERNGDIVDMSAYAPLMGHEQAWQWRPNLLWFDNLESYGSPSYYTQLLFSHHLGDQTRPTEVSDSRPRQPFGGKIGVGSVDASVEYRNIKYESQGKVLFEQPEIDANEVLQVGLGSRWLVAPEVVRQSNPSGYARAMIGDYQWAEGTLTLEVRKLDGRGGPMILFRNTDGGSRIEWNLGNARGKHQLLSRQATHWDVPVVADEVDGRIDNGQWYEVRVEMSGGKVACYLDGQMVHACAMPGPEIPQLYAVGSYDNESQETIVKVVNPTAKPCEIEIDLSGAELASDQCTVITLASDDPEAENSIAQPKQVAPTESTETVSGPRFTREYPAWSFTVLRLKTK</sequence>
<dbReference type="EC" id="3.2.1.55" evidence="3"/>
<dbReference type="Pfam" id="PF06964">
    <property type="entry name" value="Alpha-L-AF_C"/>
    <property type="match status" value="1"/>
</dbReference>
<dbReference type="Proteomes" id="UP000315750">
    <property type="component" value="Chromosome"/>
</dbReference>